<evidence type="ECO:0000256" key="3">
    <source>
        <dbReference type="ARBA" id="ARBA00023125"/>
    </source>
</evidence>
<dbReference type="InterPro" id="IPR036388">
    <property type="entry name" value="WH-like_DNA-bd_sf"/>
</dbReference>
<evidence type="ECO:0000256" key="4">
    <source>
        <dbReference type="ARBA" id="ARBA00023163"/>
    </source>
</evidence>
<dbReference type="NCBIfam" id="TIGR02937">
    <property type="entry name" value="sigma70-ECF"/>
    <property type="match status" value="1"/>
</dbReference>
<evidence type="ECO:0000313" key="7">
    <source>
        <dbReference type="Proteomes" id="UP001152422"/>
    </source>
</evidence>
<dbReference type="RefSeq" id="WP_277583567.1">
    <property type="nucleotide sequence ID" value="NZ_JAMBPY010000010.1"/>
</dbReference>
<dbReference type="SUPFAM" id="SSF88659">
    <property type="entry name" value="Sigma3 and sigma4 domains of RNA polymerase sigma factors"/>
    <property type="match status" value="1"/>
</dbReference>
<dbReference type="Gene3D" id="1.10.10.10">
    <property type="entry name" value="Winged helix-like DNA-binding domain superfamily/Winged helix DNA-binding domain"/>
    <property type="match status" value="1"/>
</dbReference>
<dbReference type="GO" id="GO:0003677">
    <property type="term" value="F:DNA binding"/>
    <property type="evidence" value="ECO:0007669"/>
    <property type="project" value="UniProtKB-KW"/>
</dbReference>
<reference evidence="6" key="1">
    <citation type="submission" date="2022-05" db="EMBL/GenBank/DDBJ databases">
        <title>Comparative genomics of Staphylococcus equorum isolates.</title>
        <authorList>
            <person name="Luelf R.H."/>
        </authorList>
    </citation>
    <scope>NUCLEOTIDE SEQUENCE</scope>
    <source>
        <strain evidence="6">TMW 2.2497</strain>
    </source>
</reference>
<sequence length="189" mass="22711">MFDRIHNKECTTYSKNRLQKEIDVEQIIDEMTPLINKRLNHFSVHPSDKEDLCQEVLLKLYSVLSRFDFTEATPLEHYVNCVIKNVKNDYIRKKMYTQRRQEVLVNEFIVTYNNSKSEQPIDRYIIAREISSKLKQCLKRLTDLEQRIISYILIDYKPQEIAQILNLNTKVVYNAIHRCKIKIRRCLEK</sequence>
<comment type="caution">
    <text evidence="6">The sequence shown here is derived from an EMBL/GenBank/DDBJ whole genome shotgun (WGS) entry which is preliminary data.</text>
</comment>
<dbReference type="Proteomes" id="UP001152422">
    <property type="component" value="Unassembled WGS sequence"/>
</dbReference>
<keyword evidence="7" id="KW-1185">Reference proteome</keyword>
<keyword evidence="4" id="KW-0804">Transcription</keyword>
<dbReference type="InterPro" id="IPR013324">
    <property type="entry name" value="RNA_pol_sigma_r3/r4-like"/>
</dbReference>
<organism evidence="6 7">
    <name type="scientific">Staphylococcus equorum</name>
    <dbReference type="NCBI Taxonomy" id="246432"/>
    <lineage>
        <taxon>Bacteria</taxon>
        <taxon>Bacillati</taxon>
        <taxon>Bacillota</taxon>
        <taxon>Bacilli</taxon>
        <taxon>Bacillales</taxon>
        <taxon>Staphylococcaceae</taxon>
        <taxon>Staphylococcus</taxon>
    </lineage>
</organism>
<dbReference type="GO" id="GO:0016987">
    <property type="term" value="F:sigma factor activity"/>
    <property type="evidence" value="ECO:0007669"/>
    <property type="project" value="UniProtKB-KW"/>
</dbReference>
<dbReference type="SUPFAM" id="SSF88946">
    <property type="entry name" value="Sigma2 domain of RNA polymerase sigma factors"/>
    <property type="match status" value="1"/>
</dbReference>
<dbReference type="InterPro" id="IPR013325">
    <property type="entry name" value="RNA_pol_sigma_r2"/>
</dbReference>
<evidence type="ECO:0000256" key="1">
    <source>
        <dbReference type="ARBA" id="ARBA00023015"/>
    </source>
</evidence>
<keyword evidence="3" id="KW-0238">DNA-binding</keyword>
<dbReference type="InterPro" id="IPR007627">
    <property type="entry name" value="RNA_pol_sigma70_r2"/>
</dbReference>
<keyword evidence="1" id="KW-0805">Transcription regulation</keyword>
<evidence type="ECO:0000259" key="5">
    <source>
        <dbReference type="Pfam" id="PF04542"/>
    </source>
</evidence>
<dbReference type="Pfam" id="PF04542">
    <property type="entry name" value="Sigma70_r2"/>
    <property type="match status" value="1"/>
</dbReference>
<feature type="domain" description="RNA polymerase sigma-70 region 2" evidence="5">
    <location>
        <begin position="32"/>
        <end position="94"/>
    </location>
</feature>
<proteinExistence type="predicted"/>
<evidence type="ECO:0000256" key="2">
    <source>
        <dbReference type="ARBA" id="ARBA00023082"/>
    </source>
</evidence>
<dbReference type="Gene3D" id="1.10.1740.10">
    <property type="match status" value="1"/>
</dbReference>
<protein>
    <submittedName>
        <fullName evidence="6">Sigma-70 family RNA polymerase sigma factor</fullName>
    </submittedName>
</protein>
<gene>
    <name evidence="6" type="ORF">M4L89_12815</name>
</gene>
<dbReference type="PANTHER" id="PTHR30385">
    <property type="entry name" value="SIGMA FACTOR F FLAGELLAR"/>
    <property type="match status" value="1"/>
</dbReference>
<dbReference type="InterPro" id="IPR014284">
    <property type="entry name" value="RNA_pol_sigma-70_dom"/>
</dbReference>
<accession>A0A9X4L6X9</accession>
<keyword evidence="2" id="KW-0731">Sigma factor</keyword>
<evidence type="ECO:0000313" key="6">
    <source>
        <dbReference type="EMBL" id="MDG0847111.1"/>
    </source>
</evidence>
<dbReference type="EMBL" id="JAMBQA010000009">
    <property type="protein sequence ID" value="MDG0847111.1"/>
    <property type="molecule type" value="Genomic_DNA"/>
</dbReference>
<dbReference type="GO" id="GO:0006352">
    <property type="term" value="P:DNA-templated transcription initiation"/>
    <property type="evidence" value="ECO:0007669"/>
    <property type="project" value="InterPro"/>
</dbReference>
<name>A0A9X4L6X9_9STAP</name>
<dbReference type="AlphaFoldDB" id="A0A9X4L6X9"/>